<keyword evidence="8 9" id="KW-0472">Membrane</keyword>
<comment type="subcellular location">
    <subcellularLocation>
        <location evidence="1">Cell membrane</location>
        <topology evidence="1">Multi-pass membrane protein</topology>
    </subcellularLocation>
</comment>
<dbReference type="AlphaFoldDB" id="A0A5J5I8C5"/>
<name>A0A5J5I8C5_9BACI</name>
<keyword evidence="5 9" id="KW-0812">Transmembrane</keyword>
<evidence type="ECO:0000256" key="2">
    <source>
        <dbReference type="ARBA" id="ARBA00009261"/>
    </source>
</evidence>
<dbReference type="OrthoDB" id="9804874at2"/>
<feature type="transmembrane region" description="Helical" evidence="9">
    <location>
        <begin position="12"/>
        <end position="30"/>
    </location>
</feature>
<evidence type="ECO:0000256" key="6">
    <source>
        <dbReference type="ARBA" id="ARBA00022847"/>
    </source>
</evidence>
<evidence type="ECO:0000256" key="1">
    <source>
        <dbReference type="ARBA" id="ARBA00004651"/>
    </source>
</evidence>
<organism evidence="10 11">
    <name type="scientific">Niallia endozanthoxylica</name>
    <dbReference type="NCBI Taxonomy" id="2036016"/>
    <lineage>
        <taxon>Bacteria</taxon>
        <taxon>Bacillati</taxon>
        <taxon>Bacillota</taxon>
        <taxon>Bacilli</taxon>
        <taxon>Bacillales</taxon>
        <taxon>Bacillaceae</taxon>
        <taxon>Niallia</taxon>
    </lineage>
</organism>
<dbReference type="EMBL" id="VYKL01000005">
    <property type="protein sequence ID" value="KAA9031158.1"/>
    <property type="molecule type" value="Genomic_DNA"/>
</dbReference>
<evidence type="ECO:0000313" key="11">
    <source>
        <dbReference type="Proteomes" id="UP000326671"/>
    </source>
</evidence>
<sequence length="65" mass="6864">MVQAFSVDIDTLVICSATAFIILITGMYNVESPDGMVILNNIGETEAGSSNAQLAIETVEKTISL</sequence>
<evidence type="ECO:0000256" key="5">
    <source>
        <dbReference type="ARBA" id="ARBA00022692"/>
    </source>
</evidence>
<dbReference type="GO" id="GO:0005283">
    <property type="term" value="F:amino acid:sodium symporter activity"/>
    <property type="evidence" value="ECO:0007669"/>
    <property type="project" value="InterPro"/>
</dbReference>
<proteinExistence type="inferred from homology"/>
<evidence type="ECO:0000256" key="7">
    <source>
        <dbReference type="ARBA" id="ARBA00022989"/>
    </source>
</evidence>
<keyword evidence="6" id="KW-0769">Symport</keyword>
<dbReference type="GO" id="GO:0005886">
    <property type="term" value="C:plasma membrane"/>
    <property type="evidence" value="ECO:0007669"/>
    <property type="project" value="UniProtKB-SubCell"/>
</dbReference>
<keyword evidence="11" id="KW-1185">Reference proteome</keyword>
<dbReference type="InterPro" id="IPR001463">
    <property type="entry name" value="Na/Ala_symport"/>
</dbReference>
<gene>
    <name evidence="10" type="ORF">F4V44_01635</name>
</gene>
<evidence type="ECO:0000256" key="3">
    <source>
        <dbReference type="ARBA" id="ARBA00022448"/>
    </source>
</evidence>
<accession>A0A5J5I8C5</accession>
<evidence type="ECO:0000256" key="9">
    <source>
        <dbReference type="SAM" id="Phobius"/>
    </source>
</evidence>
<comment type="caution">
    <text evidence="10">The sequence shown here is derived from an EMBL/GenBank/DDBJ whole genome shotgun (WGS) entry which is preliminary data.</text>
</comment>
<comment type="similarity">
    <text evidence="2">Belongs to the alanine or glycine:cation symporter (AGCS) (TC 2.A.25) family.</text>
</comment>
<evidence type="ECO:0000256" key="8">
    <source>
        <dbReference type="ARBA" id="ARBA00023136"/>
    </source>
</evidence>
<evidence type="ECO:0000256" key="4">
    <source>
        <dbReference type="ARBA" id="ARBA00022475"/>
    </source>
</evidence>
<keyword evidence="3" id="KW-0813">Transport</keyword>
<dbReference type="Pfam" id="PF01235">
    <property type="entry name" value="Na_Ala_symp"/>
    <property type="match status" value="1"/>
</dbReference>
<evidence type="ECO:0000313" key="10">
    <source>
        <dbReference type="EMBL" id="KAA9031158.1"/>
    </source>
</evidence>
<keyword evidence="7 9" id="KW-1133">Transmembrane helix</keyword>
<protein>
    <submittedName>
        <fullName evidence="10">Alanine:cation symporter family protein</fullName>
    </submittedName>
</protein>
<dbReference type="Proteomes" id="UP000326671">
    <property type="component" value="Unassembled WGS sequence"/>
</dbReference>
<reference evidence="10 11" key="1">
    <citation type="submission" date="2019-09" db="EMBL/GenBank/DDBJ databases">
        <title>Whole genome sequences of isolates from the Mars Exploration Rovers.</title>
        <authorList>
            <person name="Seuylemezian A."/>
            <person name="Vaishampayan P."/>
        </authorList>
    </citation>
    <scope>NUCLEOTIDE SEQUENCE [LARGE SCALE GENOMIC DNA]</scope>
    <source>
        <strain evidence="10 11">MER_TA_151</strain>
    </source>
</reference>
<keyword evidence="4" id="KW-1003">Cell membrane</keyword>